<name>A0A5N5U290_9EURY</name>
<dbReference type="InterPro" id="IPR041698">
    <property type="entry name" value="Methyltransf_25"/>
</dbReference>
<dbReference type="AlphaFoldDB" id="A0A5N5U290"/>
<proteinExistence type="predicted"/>
<dbReference type="Pfam" id="PF13649">
    <property type="entry name" value="Methyltransf_25"/>
    <property type="match status" value="1"/>
</dbReference>
<evidence type="ECO:0000313" key="4">
    <source>
        <dbReference type="Proteomes" id="UP000326207"/>
    </source>
</evidence>
<dbReference type="GO" id="GO:0032259">
    <property type="term" value="P:methylation"/>
    <property type="evidence" value="ECO:0007669"/>
    <property type="project" value="UniProtKB-KW"/>
</dbReference>
<organism evidence="2 5">
    <name type="scientific">Halosegnis rubeus</name>
    <dbReference type="NCBI Taxonomy" id="2212850"/>
    <lineage>
        <taxon>Archaea</taxon>
        <taxon>Methanobacteriati</taxon>
        <taxon>Methanobacteriota</taxon>
        <taxon>Stenosarchaea group</taxon>
        <taxon>Halobacteria</taxon>
        <taxon>Halobacteriales</taxon>
        <taxon>Natronomonadaceae</taxon>
        <taxon>Halosegnis</taxon>
    </lineage>
</organism>
<accession>A0A5N5U290</accession>
<dbReference type="Gene3D" id="3.40.50.150">
    <property type="entry name" value="Vaccinia Virus protein VP39"/>
    <property type="match status" value="1"/>
</dbReference>
<reference evidence="4 5" key="1">
    <citation type="submission" date="2019-10" db="EMBL/GenBank/DDBJ databases">
        <title>Unraveling microbial dark matter from salterns through culturing: the case of the genus Halosegnis.</title>
        <authorList>
            <person name="Duran-Viseras A."/>
            <person name="Andrei A.-S."/>
            <person name="Vera-Gargallo B."/>
            <person name="Ghai R."/>
            <person name="Sanchez-Porro C."/>
            <person name="Ventosa A."/>
        </authorList>
    </citation>
    <scope>NUCLEOTIDE SEQUENCE [LARGE SCALE GENOMIC DNA]</scope>
    <source>
        <strain evidence="2 5">F18-79</strain>
        <strain evidence="3 4">F19-13</strain>
    </source>
</reference>
<feature type="domain" description="Methyltransferase" evidence="1">
    <location>
        <begin position="48"/>
        <end position="142"/>
    </location>
</feature>
<dbReference type="EMBL" id="QMDY01000007">
    <property type="protein sequence ID" value="KAB7515511.1"/>
    <property type="molecule type" value="Genomic_DNA"/>
</dbReference>
<dbReference type="SUPFAM" id="SSF53335">
    <property type="entry name" value="S-adenosyl-L-methionine-dependent methyltransferases"/>
    <property type="match status" value="1"/>
</dbReference>
<dbReference type="InterPro" id="IPR029063">
    <property type="entry name" value="SAM-dependent_MTases_sf"/>
</dbReference>
<sequence>MRDDDIAAFYDEYGEREWERLDRDFHHRLEFEVTTEYLTEHLPDSGHVLDVGGASGRYAVWLAERGYDVTLVDVSGRQVDIAREKAHEHGVGERVTTQQGDVRALGLDGQFDATPCLGGALSHVLDEGELESAVGELRRVTRLNAPVFVSVMGLLASVTRMLRHARTTEPDETELLPDLAVCRA</sequence>
<protein>
    <submittedName>
        <fullName evidence="2">Methyltransferase domain-containing protein</fullName>
    </submittedName>
</protein>
<dbReference type="RefSeq" id="WP_152134326.1">
    <property type="nucleotide sequence ID" value="NZ_QKKZ01000007.1"/>
</dbReference>
<dbReference type="GO" id="GO:0008168">
    <property type="term" value="F:methyltransferase activity"/>
    <property type="evidence" value="ECO:0007669"/>
    <property type="project" value="UniProtKB-KW"/>
</dbReference>
<dbReference type="Proteomes" id="UP000326207">
    <property type="component" value="Unassembled WGS sequence"/>
</dbReference>
<keyword evidence="2" id="KW-0808">Transferase</keyword>
<evidence type="ECO:0000313" key="5">
    <source>
        <dbReference type="Proteomes" id="UP000326865"/>
    </source>
</evidence>
<dbReference type="Proteomes" id="UP000326865">
    <property type="component" value="Unassembled WGS sequence"/>
</dbReference>
<gene>
    <name evidence="2" type="ORF">DM867_12135</name>
    <name evidence="3" type="ORF">DP108_11120</name>
</gene>
<comment type="caution">
    <text evidence="2">The sequence shown here is derived from an EMBL/GenBank/DDBJ whole genome shotgun (WGS) entry which is preliminary data.</text>
</comment>
<keyword evidence="2" id="KW-0489">Methyltransferase</keyword>
<evidence type="ECO:0000313" key="2">
    <source>
        <dbReference type="EMBL" id="KAB7512663.1"/>
    </source>
</evidence>
<evidence type="ECO:0000313" key="3">
    <source>
        <dbReference type="EMBL" id="KAB7515511.1"/>
    </source>
</evidence>
<accession>A0A5N5UCA5</accession>
<dbReference type="EMBL" id="QKKZ01000007">
    <property type="protein sequence ID" value="KAB7512663.1"/>
    <property type="molecule type" value="Genomic_DNA"/>
</dbReference>
<dbReference type="CDD" id="cd02440">
    <property type="entry name" value="AdoMet_MTases"/>
    <property type="match status" value="1"/>
</dbReference>
<evidence type="ECO:0000259" key="1">
    <source>
        <dbReference type="Pfam" id="PF13649"/>
    </source>
</evidence>
<keyword evidence="5" id="KW-1185">Reference proteome</keyword>